<accession>A0ABS6SXP4</accession>
<feature type="transmembrane region" description="Helical" evidence="1">
    <location>
        <begin position="30"/>
        <end position="48"/>
    </location>
</feature>
<comment type="caution">
    <text evidence="2">The sequence shown here is derived from an EMBL/GenBank/DDBJ whole genome shotgun (WGS) entry which is preliminary data.</text>
</comment>
<name>A0ABS6SXP4_9RHOB</name>
<dbReference type="RefSeq" id="WP_218390613.1">
    <property type="nucleotide sequence ID" value="NZ_JAHUZE010000001.1"/>
</dbReference>
<reference evidence="2 3" key="1">
    <citation type="submission" date="2021-05" db="EMBL/GenBank/DDBJ databases">
        <title>Culturable bacteria isolated from Daya Bay.</title>
        <authorList>
            <person name="Zheng W."/>
            <person name="Yu S."/>
            <person name="Huang Y."/>
        </authorList>
    </citation>
    <scope>NUCLEOTIDE SEQUENCE [LARGE SCALE GENOMIC DNA]</scope>
    <source>
        <strain evidence="2 3">DP4N28-5</strain>
    </source>
</reference>
<feature type="transmembrane region" description="Helical" evidence="1">
    <location>
        <begin position="60"/>
        <end position="88"/>
    </location>
</feature>
<gene>
    <name evidence="2" type="ORF">KJP28_02305</name>
</gene>
<keyword evidence="1" id="KW-0812">Transmembrane</keyword>
<feature type="transmembrane region" description="Helical" evidence="1">
    <location>
        <begin position="94"/>
        <end position="112"/>
    </location>
</feature>
<organism evidence="2 3">
    <name type="scientific">Maritimibacter dapengensis</name>
    <dbReference type="NCBI Taxonomy" id="2836868"/>
    <lineage>
        <taxon>Bacteria</taxon>
        <taxon>Pseudomonadati</taxon>
        <taxon>Pseudomonadota</taxon>
        <taxon>Alphaproteobacteria</taxon>
        <taxon>Rhodobacterales</taxon>
        <taxon>Roseobacteraceae</taxon>
        <taxon>Maritimibacter</taxon>
    </lineage>
</organism>
<dbReference type="Proteomes" id="UP000756530">
    <property type="component" value="Unassembled WGS sequence"/>
</dbReference>
<keyword evidence="1" id="KW-0472">Membrane</keyword>
<protein>
    <recommendedName>
        <fullName evidence="4">HEAT repeat-containing protein</fullName>
    </recommendedName>
</protein>
<keyword evidence="3" id="KW-1185">Reference proteome</keyword>
<evidence type="ECO:0000313" key="3">
    <source>
        <dbReference type="Proteomes" id="UP000756530"/>
    </source>
</evidence>
<proteinExistence type="predicted"/>
<evidence type="ECO:0008006" key="4">
    <source>
        <dbReference type="Google" id="ProtNLM"/>
    </source>
</evidence>
<sequence>MAFGPYSRAGMALVFVPLYGGPVLAGMSAHPLATIPVFAVLFLAFMASTQRPNLASGAGWAGLAMIAAIQLLLAGLAYGAGALAALAFPLSLPMWLPLAVTGAAAGFGAWRYSRKAEMDVFIDSTIEKLRAFELESGHDLPAFHPTPVQHVRAAVDEALAALTALPETAGVGEIDPIVQALETKAGLAAFDPLYDAAGDTDGRHDRRVDLALLRFVASPRMRRMLVAQGEGGLASMLLLNAPDPTVRGEARARLVDLMDDNAPITQLPDPVWLTDLETRHPGEGFAALARARAALSKTAKTR</sequence>
<keyword evidence="1" id="KW-1133">Transmembrane helix</keyword>
<evidence type="ECO:0000313" key="2">
    <source>
        <dbReference type="EMBL" id="MBV7377740.1"/>
    </source>
</evidence>
<evidence type="ECO:0000256" key="1">
    <source>
        <dbReference type="SAM" id="Phobius"/>
    </source>
</evidence>
<dbReference type="EMBL" id="JAHUZE010000001">
    <property type="protein sequence ID" value="MBV7377740.1"/>
    <property type="molecule type" value="Genomic_DNA"/>
</dbReference>